<gene>
    <name evidence="4" type="primary">pip</name>
    <name evidence="4" type="ORF">J34TS1_62850</name>
</gene>
<dbReference type="PANTHER" id="PTHR43798:SF33">
    <property type="entry name" value="HYDROLASE, PUTATIVE (AFU_ORTHOLOGUE AFUA_2G14860)-RELATED"/>
    <property type="match status" value="1"/>
</dbReference>
<dbReference type="PRINTS" id="PR00111">
    <property type="entry name" value="ABHYDROLASE"/>
</dbReference>
<dbReference type="EMBL" id="BORT01000056">
    <property type="protein sequence ID" value="GIO51520.1"/>
    <property type="molecule type" value="Genomic_DNA"/>
</dbReference>
<comment type="similarity">
    <text evidence="1">Belongs to the peptidase S33 family.</text>
</comment>
<evidence type="ECO:0000256" key="2">
    <source>
        <dbReference type="ARBA" id="ARBA00022801"/>
    </source>
</evidence>
<evidence type="ECO:0000259" key="3">
    <source>
        <dbReference type="Pfam" id="PF00561"/>
    </source>
</evidence>
<dbReference type="GO" id="GO:0006508">
    <property type="term" value="P:proteolysis"/>
    <property type="evidence" value="ECO:0007669"/>
    <property type="project" value="InterPro"/>
</dbReference>
<organism evidence="4 5">
    <name type="scientific">Paenibacillus azoreducens</name>
    <dbReference type="NCBI Taxonomy" id="116718"/>
    <lineage>
        <taxon>Bacteria</taxon>
        <taxon>Bacillati</taxon>
        <taxon>Bacillota</taxon>
        <taxon>Bacilli</taxon>
        <taxon>Bacillales</taxon>
        <taxon>Paenibacillaceae</taxon>
        <taxon>Paenibacillus</taxon>
    </lineage>
</organism>
<dbReference type="InterPro" id="IPR050266">
    <property type="entry name" value="AB_hydrolase_sf"/>
</dbReference>
<dbReference type="RefSeq" id="WP_212981497.1">
    <property type="nucleotide sequence ID" value="NZ_AP025343.1"/>
</dbReference>
<proteinExistence type="inferred from homology"/>
<reference evidence="4 5" key="1">
    <citation type="submission" date="2021-03" db="EMBL/GenBank/DDBJ databases">
        <title>Antimicrobial resistance genes in bacteria isolated from Japanese honey, and their potential for conferring macrolide and lincosamide resistance in the American foulbrood pathogen Paenibacillus larvae.</title>
        <authorList>
            <person name="Okamoto M."/>
            <person name="Kumagai M."/>
            <person name="Kanamori H."/>
            <person name="Takamatsu D."/>
        </authorList>
    </citation>
    <scope>NUCLEOTIDE SEQUENCE [LARGE SCALE GENOMIC DNA]</scope>
    <source>
        <strain evidence="4 5">J34TS1</strain>
    </source>
</reference>
<name>A0A920CUP1_9BACL</name>
<protein>
    <submittedName>
        <fullName evidence="4">Proline iminopeptidase</fullName>
    </submittedName>
</protein>
<accession>A0A920CUP1</accession>
<keyword evidence="5" id="KW-1185">Reference proteome</keyword>
<keyword evidence="2" id="KW-0378">Hydrolase</keyword>
<dbReference type="GO" id="GO:0047372">
    <property type="term" value="F:monoacylglycerol lipase activity"/>
    <property type="evidence" value="ECO:0007669"/>
    <property type="project" value="TreeGrafter"/>
</dbReference>
<dbReference type="InterPro" id="IPR000073">
    <property type="entry name" value="AB_hydrolase_1"/>
</dbReference>
<dbReference type="PRINTS" id="PR00793">
    <property type="entry name" value="PROAMNOPTASE"/>
</dbReference>
<dbReference type="Pfam" id="PF00561">
    <property type="entry name" value="Abhydrolase_1"/>
    <property type="match status" value="1"/>
</dbReference>
<dbReference type="Gene3D" id="3.40.50.1820">
    <property type="entry name" value="alpha/beta hydrolase"/>
    <property type="match status" value="1"/>
</dbReference>
<dbReference type="InterPro" id="IPR029058">
    <property type="entry name" value="AB_hydrolase_fold"/>
</dbReference>
<dbReference type="GO" id="GO:0016020">
    <property type="term" value="C:membrane"/>
    <property type="evidence" value="ECO:0007669"/>
    <property type="project" value="TreeGrafter"/>
</dbReference>
<evidence type="ECO:0000256" key="1">
    <source>
        <dbReference type="ARBA" id="ARBA00010088"/>
    </source>
</evidence>
<sequence>MGNLIHIRGTRIYIEELGQSNEEALLYLHGGPGASCIDFTYHQAQVLSSCIRVIAIDQRGVLRSDPIQEGDPFGIQDIIEDCEEIRKTLGIERWSVLGHSFGGYMALLYAHQYPNSVKKVIYEAPMFDSTLSMTSLFRFALPLFEQENQADYFQECQKYIHGTYSSSELWNAWLQIGNQLGDKRDYVYFHGIDPLEYNKIFDNPEVTEELLNRSYIHGRRLQEEGAFFESLLPLLPSIQQPSLLLSGKYDPVCCEEQTRAFKDLTPNRRIILFEGSGHFPRIEEREKYTSELLKFISE</sequence>
<evidence type="ECO:0000313" key="4">
    <source>
        <dbReference type="EMBL" id="GIO51520.1"/>
    </source>
</evidence>
<dbReference type="GO" id="GO:0004177">
    <property type="term" value="F:aminopeptidase activity"/>
    <property type="evidence" value="ECO:0007669"/>
    <property type="project" value="UniProtKB-EC"/>
</dbReference>
<dbReference type="SUPFAM" id="SSF53474">
    <property type="entry name" value="alpha/beta-Hydrolases"/>
    <property type="match status" value="1"/>
</dbReference>
<dbReference type="InterPro" id="IPR002410">
    <property type="entry name" value="Peptidase_S33"/>
</dbReference>
<dbReference type="PANTHER" id="PTHR43798">
    <property type="entry name" value="MONOACYLGLYCEROL LIPASE"/>
    <property type="match status" value="1"/>
</dbReference>
<evidence type="ECO:0000313" key="5">
    <source>
        <dbReference type="Proteomes" id="UP000682811"/>
    </source>
</evidence>
<dbReference type="AlphaFoldDB" id="A0A920CUP1"/>
<dbReference type="GO" id="GO:0046464">
    <property type="term" value="P:acylglycerol catabolic process"/>
    <property type="evidence" value="ECO:0007669"/>
    <property type="project" value="TreeGrafter"/>
</dbReference>
<comment type="caution">
    <text evidence="4">The sequence shown here is derived from an EMBL/GenBank/DDBJ whole genome shotgun (WGS) entry which is preliminary data.</text>
</comment>
<dbReference type="Proteomes" id="UP000682811">
    <property type="component" value="Unassembled WGS sequence"/>
</dbReference>
<feature type="domain" description="AB hydrolase-1" evidence="3">
    <location>
        <begin position="24"/>
        <end position="283"/>
    </location>
</feature>